<dbReference type="RefSeq" id="WP_395417690.1">
    <property type="nucleotide sequence ID" value="NZ_JBIPKE010000017.1"/>
</dbReference>
<dbReference type="InterPro" id="IPR000073">
    <property type="entry name" value="AB_hydrolase_1"/>
</dbReference>
<keyword evidence="2" id="KW-0378">Hydrolase</keyword>
<dbReference type="PRINTS" id="PR00111">
    <property type="entry name" value="ABHYDROLASE"/>
</dbReference>
<evidence type="ECO:0000313" key="2">
    <source>
        <dbReference type="EMBL" id="MFH6984338.1"/>
    </source>
</evidence>
<dbReference type="Gene3D" id="3.40.50.1820">
    <property type="entry name" value="alpha/beta hydrolase"/>
    <property type="match status" value="1"/>
</dbReference>
<dbReference type="EMBL" id="JBIPKE010000017">
    <property type="protein sequence ID" value="MFH6984338.1"/>
    <property type="molecule type" value="Genomic_DNA"/>
</dbReference>
<dbReference type="InterPro" id="IPR029058">
    <property type="entry name" value="AB_hydrolase_fold"/>
</dbReference>
<dbReference type="PANTHER" id="PTHR11614">
    <property type="entry name" value="PHOSPHOLIPASE-RELATED"/>
    <property type="match status" value="1"/>
</dbReference>
<organism evidence="2 3">
    <name type="scientific">Marinoscillum luteum</name>
    <dbReference type="NCBI Taxonomy" id="861051"/>
    <lineage>
        <taxon>Bacteria</taxon>
        <taxon>Pseudomonadati</taxon>
        <taxon>Bacteroidota</taxon>
        <taxon>Cytophagia</taxon>
        <taxon>Cytophagales</taxon>
        <taxon>Reichenbachiellaceae</taxon>
        <taxon>Marinoscillum</taxon>
    </lineage>
</organism>
<sequence length="275" mass="30639">MDSETEYFLSQDGLRLYYRHWDCEHPSKMLCIIHGLGEHSNRHQELATFLNSQGITVFAMDLRGHGLSHGKRGHARSYPLLLSDIEELLKTARAEYTELPMYLLGQSMGGNLVANYVLKMNTTELSGFVLTSPWFRLAFEPPKWKVTLGKLVSGILPALTQPNDLNAADLSRDPAVVEAYDHDPLVHRVISAGLFTSGTAAGEEALQRASEVKIKGLVIHGNADPIVSWKASKNYAESNELLSWTELDGVLHEPFQDLGKEEVMQQVAKWILAEA</sequence>
<protein>
    <submittedName>
        <fullName evidence="2">Alpha/beta hydrolase</fullName>
    </submittedName>
</protein>
<dbReference type="Proteomes" id="UP001610063">
    <property type="component" value="Unassembled WGS sequence"/>
</dbReference>
<keyword evidence="3" id="KW-1185">Reference proteome</keyword>
<reference evidence="2 3" key="1">
    <citation type="journal article" date="2013" name="Int. J. Syst. Evol. Microbiol.">
        <title>Marinoscillum luteum sp. nov., isolated from marine sediment.</title>
        <authorList>
            <person name="Cha I.T."/>
            <person name="Park S.J."/>
            <person name="Kim S.J."/>
            <person name="Kim J.G."/>
            <person name="Jung M.Y."/>
            <person name="Shin K.S."/>
            <person name="Kwon K.K."/>
            <person name="Yang S.H."/>
            <person name="Seo Y.S."/>
            <person name="Rhee S.K."/>
        </authorList>
    </citation>
    <scope>NUCLEOTIDE SEQUENCE [LARGE SCALE GENOMIC DNA]</scope>
    <source>
        <strain evidence="2 3">KCTC 23939</strain>
    </source>
</reference>
<dbReference type="SUPFAM" id="SSF53474">
    <property type="entry name" value="alpha/beta-Hydrolases"/>
    <property type="match status" value="1"/>
</dbReference>
<gene>
    <name evidence="2" type="ORF">ACHKAR_12875</name>
</gene>
<evidence type="ECO:0000259" key="1">
    <source>
        <dbReference type="Pfam" id="PF12146"/>
    </source>
</evidence>
<accession>A0ABW7N9Q8</accession>
<dbReference type="InterPro" id="IPR022742">
    <property type="entry name" value="Hydrolase_4"/>
</dbReference>
<dbReference type="Pfam" id="PF12146">
    <property type="entry name" value="Hydrolase_4"/>
    <property type="match status" value="1"/>
</dbReference>
<dbReference type="InterPro" id="IPR051044">
    <property type="entry name" value="MAG_DAG_Lipase"/>
</dbReference>
<name>A0ABW7N9Q8_9BACT</name>
<proteinExistence type="predicted"/>
<dbReference type="GO" id="GO:0016787">
    <property type="term" value="F:hydrolase activity"/>
    <property type="evidence" value="ECO:0007669"/>
    <property type="project" value="UniProtKB-KW"/>
</dbReference>
<evidence type="ECO:0000313" key="3">
    <source>
        <dbReference type="Proteomes" id="UP001610063"/>
    </source>
</evidence>
<feature type="domain" description="Serine aminopeptidase S33" evidence="1">
    <location>
        <begin position="25"/>
        <end position="257"/>
    </location>
</feature>
<comment type="caution">
    <text evidence="2">The sequence shown here is derived from an EMBL/GenBank/DDBJ whole genome shotgun (WGS) entry which is preliminary data.</text>
</comment>